<dbReference type="PANTHER" id="PTHR10173">
    <property type="entry name" value="METHIONINE SULFOXIDE REDUCTASE"/>
    <property type="match status" value="1"/>
</dbReference>
<reference evidence="8 9" key="1">
    <citation type="submission" date="2013-09" db="EMBL/GenBank/DDBJ databases">
        <authorList>
            <person name="Zeng Z."/>
            <person name="Chen C."/>
        </authorList>
    </citation>
    <scope>NUCLEOTIDE SEQUENCE [LARGE SCALE GENOMIC DNA]</scope>
    <source>
        <strain evidence="8 9">F44-8</strain>
    </source>
</reference>
<evidence type="ECO:0000256" key="5">
    <source>
        <dbReference type="ARBA" id="ARBA00023002"/>
    </source>
</evidence>
<dbReference type="FunFam" id="2.170.150.20:FF:000009">
    <property type="entry name" value="Peptide-methionine (R)-S-oxide reductase"/>
    <property type="match status" value="1"/>
</dbReference>
<organism evidence="8 9">
    <name type="scientific">Flavobacterium beibuense F44-8</name>
    <dbReference type="NCBI Taxonomy" id="1406840"/>
    <lineage>
        <taxon>Bacteria</taxon>
        <taxon>Pseudomonadati</taxon>
        <taxon>Bacteroidota</taxon>
        <taxon>Flavobacteriia</taxon>
        <taxon>Flavobacteriales</taxon>
        <taxon>Flavobacteriaceae</taxon>
        <taxon>Flavobacterium</taxon>
    </lineage>
</organism>
<sequence>MKKLMALLILFSLTACNGQVKKKEHKAEKAETEKTEGKFKVTKTDAEWKSQLSPEEYSVLREKATERPYTGKYDEFFEDGVYVCAACGNPLFKSDNKYNSHCGWPSFDQAIKGSVIYEEDFSHGMHRTEVMCANCGGHLGHVFDDGPKATTGERFCTNSVSIKFIPAEELKKAKKE</sequence>
<keyword evidence="9" id="KW-1185">Reference proteome</keyword>
<keyword evidence="5" id="KW-0560">Oxidoreductase</keyword>
<dbReference type="PROSITE" id="PS51257">
    <property type="entry name" value="PROKAR_LIPOPROTEIN"/>
    <property type="match status" value="1"/>
</dbReference>
<evidence type="ECO:0000256" key="2">
    <source>
        <dbReference type="ARBA" id="ARBA00012499"/>
    </source>
</evidence>
<evidence type="ECO:0000313" key="8">
    <source>
        <dbReference type="EMBL" id="KGO78629.1"/>
    </source>
</evidence>
<dbReference type="GO" id="GO:0030091">
    <property type="term" value="P:protein repair"/>
    <property type="evidence" value="ECO:0007669"/>
    <property type="project" value="InterPro"/>
</dbReference>
<proteinExistence type="predicted"/>
<dbReference type="Gene3D" id="2.170.150.20">
    <property type="entry name" value="Peptide methionine sulfoxide reductase"/>
    <property type="match status" value="1"/>
</dbReference>
<dbReference type="AlphaFoldDB" id="A0A0A2LFI7"/>
<keyword evidence="3" id="KW-0479">Metal-binding</keyword>
<evidence type="ECO:0000256" key="1">
    <source>
        <dbReference type="ARBA" id="ARBA00001947"/>
    </source>
</evidence>
<dbReference type="PANTHER" id="PTHR10173:SF52">
    <property type="entry name" value="METHIONINE-R-SULFOXIDE REDUCTASE B1"/>
    <property type="match status" value="1"/>
</dbReference>
<evidence type="ECO:0000256" key="6">
    <source>
        <dbReference type="ARBA" id="ARBA00048488"/>
    </source>
</evidence>
<comment type="catalytic activity">
    <reaction evidence="6">
        <text>L-methionyl-[protein] + [thioredoxin]-disulfide + H2O = L-methionyl-(R)-S-oxide-[protein] + [thioredoxin]-dithiol</text>
        <dbReference type="Rhea" id="RHEA:24164"/>
        <dbReference type="Rhea" id="RHEA-COMP:10698"/>
        <dbReference type="Rhea" id="RHEA-COMP:10700"/>
        <dbReference type="Rhea" id="RHEA-COMP:12313"/>
        <dbReference type="Rhea" id="RHEA-COMP:12314"/>
        <dbReference type="ChEBI" id="CHEBI:15377"/>
        <dbReference type="ChEBI" id="CHEBI:16044"/>
        <dbReference type="ChEBI" id="CHEBI:29950"/>
        <dbReference type="ChEBI" id="CHEBI:45764"/>
        <dbReference type="ChEBI" id="CHEBI:50058"/>
        <dbReference type="EC" id="1.8.4.12"/>
    </reaction>
</comment>
<dbReference type="GO" id="GO:0033743">
    <property type="term" value="F:peptide-methionine (R)-S-oxide reductase activity"/>
    <property type="evidence" value="ECO:0007669"/>
    <property type="project" value="UniProtKB-EC"/>
</dbReference>
<dbReference type="InterPro" id="IPR011057">
    <property type="entry name" value="Mss4-like_sf"/>
</dbReference>
<dbReference type="GO" id="GO:0046872">
    <property type="term" value="F:metal ion binding"/>
    <property type="evidence" value="ECO:0007669"/>
    <property type="project" value="UniProtKB-KW"/>
</dbReference>
<gene>
    <name evidence="8" type="ORF">Q763_17440</name>
</gene>
<name>A0A0A2LFI7_9FLAO</name>
<accession>A0A0A2LFI7</accession>
<evidence type="ECO:0000259" key="7">
    <source>
        <dbReference type="PROSITE" id="PS51790"/>
    </source>
</evidence>
<dbReference type="eggNOG" id="COG0229">
    <property type="taxonomic scope" value="Bacteria"/>
</dbReference>
<dbReference type="EMBL" id="JRLV01000038">
    <property type="protein sequence ID" value="KGO78629.1"/>
    <property type="molecule type" value="Genomic_DNA"/>
</dbReference>
<comment type="cofactor">
    <cofactor evidence="1">
        <name>Zn(2+)</name>
        <dbReference type="ChEBI" id="CHEBI:29105"/>
    </cofactor>
</comment>
<dbReference type="RefSeq" id="WP_035136266.1">
    <property type="nucleotide sequence ID" value="NZ_JRLV01000038.1"/>
</dbReference>
<feature type="domain" description="MsrB" evidence="7">
    <location>
        <begin position="45"/>
        <end position="167"/>
    </location>
</feature>
<dbReference type="Proteomes" id="UP000030129">
    <property type="component" value="Unassembled WGS sequence"/>
</dbReference>
<dbReference type="EC" id="1.8.4.12" evidence="2"/>
<dbReference type="GO" id="GO:0006979">
    <property type="term" value="P:response to oxidative stress"/>
    <property type="evidence" value="ECO:0007669"/>
    <property type="project" value="InterPro"/>
</dbReference>
<protein>
    <recommendedName>
        <fullName evidence="2">peptide-methionine (R)-S-oxide reductase</fullName>
        <ecNumber evidence="2">1.8.4.12</ecNumber>
    </recommendedName>
</protein>
<comment type="caution">
    <text evidence="8">The sequence shown here is derived from an EMBL/GenBank/DDBJ whole genome shotgun (WGS) entry which is preliminary data.</text>
</comment>
<dbReference type="NCBIfam" id="TIGR00357">
    <property type="entry name" value="peptide-methionine (R)-S-oxide reductase MsrB"/>
    <property type="match status" value="1"/>
</dbReference>
<dbReference type="PROSITE" id="PS51790">
    <property type="entry name" value="MSRB"/>
    <property type="match status" value="1"/>
</dbReference>
<dbReference type="Pfam" id="PF01641">
    <property type="entry name" value="SelR"/>
    <property type="match status" value="1"/>
</dbReference>
<dbReference type="InterPro" id="IPR028427">
    <property type="entry name" value="Met_Sox_Rdtase_MsrB"/>
</dbReference>
<evidence type="ECO:0000256" key="3">
    <source>
        <dbReference type="ARBA" id="ARBA00022723"/>
    </source>
</evidence>
<keyword evidence="4" id="KW-0862">Zinc</keyword>
<dbReference type="STRING" id="1406840.Q763_17440"/>
<dbReference type="GO" id="GO:0005737">
    <property type="term" value="C:cytoplasm"/>
    <property type="evidence" value="ECO:0007669"/>
    <property type="project" value="TreeGrafter"/>
</dbReference>
<evidence type="ECO:0000313" key="9">
    <source>
        <dbReference type="Proteomes" id="UP000030129"/>
    </source>
</evidence>
<dbReference type="InterPro" id="IPR002579">
    <property type="entry name" value="Met_Sox_Rdtase_MsrB_dom"/>
</dbReference>
<evidence type="ECO:0000256" key="4">
    <source>
        <dbReference type="ARBA" id="ARBA00022833"/>
    </source>
</evidence>
<dbReference type="SUPFAM" id="SSF51316">
    <property type="entry name" value="Mss4-like"/>
    <property type="match status" value="1"/>
</dbReference>